<dbReference type="Proteomes" id="UP000020492">
    <property type="component" value="Unassembled WGS sequence"/>
</dbReference>
<evidence type="ECO:0000259" key="2">
    <source>
        <dbReference type="SMART" id="SM01043"/>
    </source>
</evidence>
<dbReference type="InterPro" id="IPR011990">
    <property type="entry name" value="TPR-like_helical_dom_sf"/>
</dbReference>
<dbReference type="Gene3D" id="1.25.40.10">
    <property type="entry name" value="Tetratricopeptide repeat domain"/>
    <property type="match status" value="3"/>
</dbReference>
<dbReference type="SUPFAM" id="SSF46894">
    <property type="entry name" value="C-terminal effector domain of the bipartite response regulators"/>
    <property type="match status" value="1"/>
</dbReference>
<evidence type="ECO:0000259" key="1">
    <source>
        <dbReference type="SMART" id="SM00382"/>
    </source>
</evidence>
<dbReference type="GO" id="GO:0003677">
    <property type="term" value="F:DNA binding"/>
    <property type="evidence" value="ECO:0007669"/>
    <property type="project" value="InterPro"/>
</dbReference>
<dbReference type="InterPro" id="IPR027417">
    <property type="entry name" value="P-loop_NTPase"/>
</dbReference>
<proteinExistence type="predicted"/>
<organism evidence="3 4">
    <name type="scientific">Deinococcus phoenicis</name>
    <dbReference type="NCBI Taxonomy" id="1476583"/>
    <lineage>
        <taxon>Bacteria</taxon>
        <taxon>Thermotogati</taxon>
        <taxon>Deinococcota</taxon>
        <taxon>Deinococci</taxon>
        <taxon>Deinococcales</taxon>
        <taxon>Deinococcaceae</taxon>
        <taxon>Deinococcus</taxon>
    </lineage>
</organism>
<keyword evidence="4" id="KW-1185">Reference proteome</keyword>
<comment type="caution">
    <text evidence="3">The sequence shown here is derived from an EMBL/GenBank/DDBJ whole genome shotgun (WGS) entry which is preliminary data.</text>
</comment>
<evidence type="ECO:0008006" key="5">
    <source>
        <dbReference type="Google" id="ProtNLM"/>
    </source>
</evidence>
<dbReference type="PANTHER" id="PTHR47691:SF3">
    <property type="entry name" value="HTH-TYPE TRANSCRIPTIONAL REGULATOR RV0890C-RELATED"/>
    <property type="match status" value="1"/>
</dbReference>
<dbReference type="STRING" id="1476583.DEIPH_ctg010orf0013"/>
<accession>A0A016QTX3</accession>
<gene>
    <name evidence="3" type="ORF">DEIPH_ctg010orf0013</name>
</gene>
<dbReference type="InterPro" id="IPR005158">
    <property type="entry name" value="BTAD"/>
</dbReference>
<dbReference type="InterPro" id="IPR036388">
    <property type="entry name" value="WH-like_DNA-bd_sf"/>
</dbReference>
<dbReference type="PANTHER" id="PTHR47691">
    <property type="entry name" value="REGULATOR-RELATED"/>
    <property type="match status" value="1"/>
</dbReference>
<dbReference type="SUPFAM" id="SSF52540">
    <property type="entry name" value="P-loop containing nucleoside triphosphate hydrolases"/>
    <property type="match status" value="1"/>
</dbReference>
<feature type="domain" description="Bacterial transcriptional activator" evidence="2">
    <location>
        <begin position="95"/>
        <end position="222"/>
    </location>
</feature>
<protein>
    <recommendedName>
        <fullName evidence="5">Bacterial transcriptional activator domain-containing protein</fullName>
    </recommendedName>
</protein>
<dbReference type="GO" id="GO:0006355">
    <property type="term" value="P:regulation of DNA-templated transcription"/>
    <property type="evidence" value="ECO:0007669"/>
    <property type="project" value="InterPro"/>
</dbReference>
<dbReference type="eggNOG" id="COG3903">
    <property type="taxonomic scope" value="Bacteria"/>
</dbReference>
<dbReference type="SMART" id="SM00382">
    <property type="entry name" value="AAA"/>
    <property type="match status" value="1"/>
</dbReference>
<dbReference type="OrthoDB" id="9811542at2"/>
<dbReference type="Gene3D" id="3.40.50.300">
    <property type="entry name" value="P-loop containing nucleotide triphosphate hydrolases"/>
    <property type="match status" value="1"/>
</dbReference>
<sequence>MSAVEVRVLGAASLHVDGVARTLPRKAFAVLCALCLDGPLSREVLAALLWERQPHLARQSLRNAVLALRQALRPQGALLHVTRDRLAVEPQAVWLDAGQLAGAAPADLLGLWRGPLLDGLGIRDSAPWDDWVAGQEENLSRLHLDRCLDLGTRALEAGDPALAAALAGQALRVTPVSEHAARLLIQAHCAEGKEALAHLSAAQFCRRFRAEFGADPDLPALPLPATPQPQPMLPQPPGIQSPGTWPPLPQPLTCFIGRDLERRAVPEALRTGRLVTLHGPTGIGKTRLALQVARDMQESASEIRVQFVPLDDLREPGAVLPRLAEVLGVRTGPDPLAALAAALRETPTLLVLDNAEHVLDAADEWPRLLAACPGLRLLVTSREVLNLRAEQVISLDGLEVPAPDCPAAQARQSDAVRLFEDRARQAGGAFVLDAATLPDVRHLCALLGGAPLGLELAAAWTRGQTLPELRRALEAAVLDLASPHRDARPRHRGLRAALEHSWALLPGEARRDFCALGIFPASFDGKAAQAILGTTPARLAALLDRSLLRRDAAGRYSSHALLRAFAREKLGLDPARQRRLADRHAAHYRAALDRLNTASGGVSPPLLAYVQAEEANILALVDHLLVRAGQGELDRLEQVAEPLLWHYPTRGRPAESLRLCRRAVEVLRPHGEAADLALAVFLNMQGWLEYFFGDLHEAQRLYEEAAVRADRVGDPSERTRALAGLGGVQSRVGQLMQAVASCQAGVQAAAPLNPVRRYRMLTELGIAWTYAGNVPEAVRSYAQAQALLETGEVDSPLDVVACLNGVGAVRMMAGQPAAAHAAFAEADRLARLAGSVAQRPGILVLTALTHAVHAGPESAAQAYLAQAQQLLGERREPWVECQIEHVQARLALARGDPGAAADHCARACRIAWPSGNISITFWVLPVYARTLAAQGDLPRAAEVVGLLLSHPASSGWTRAQAEALLGEWRGQGVAEELAAAVERGAGLEVEALFASSDAKGEARARA</sequence>
<dbReference type="AlphaFoldDB" id="A0A016QTX3"/>
<evidence type="ECO:0000313" key="4">
    <source>
        <dbReference type="Proteomes" id="UP000020492"/>
    </source>
</evidence>
<dbReference type="EMBL" id="JHAC01000010">
    <property type="protein sequence ID" value="EYB69249.1"/>
    <property type="molecule type" value="Genomic_DNA"/>
</dbReference>
<dbReference type="PATRIC" id="fig|1476583.3.peg.617"/>
<dbReference type="Gene3D" id="1.10.10.10">
    <property type="entry name" value="Winged helix-like DNA-binding domain superfamily/Winged helix DNA-binding domain"/>
    <property type="match status" value="1"/>
</dbReference>
<evidence type="ECO:0000313" key="3">
    <source>
        <dbReference type="EMBL" id="EYB69249.1"/>
    </source>
</evidence>
<reference evidence="3 4" key="1">
    <citation type="submission" date="2014-03" db="EMBL/GenBank/DDBJ databases">
        <title>Draft genome sequence of Deinococcus phoenicis 1P10ME.</title>
        <authorList>
            <person name="Stepanov V.G."/>
            <person name="Vaishampayan P."/>
            <person name="Venkateswaran K."/>
            <person name="Fox G.E."/>
        </authorList>
    </citation>
    <scope>NUCLEOTIDE SEQUENCE [LARGE SCALE GENOMIC DNA]</scope>
    <source>
        <strain evidence="3 4">1P10ME</strain>
    </source>
</reference>
<dbReference type="InterPro" id="IPR016032">
    <property type="entry name" value="Sig_transdc_resp-reg_C-effctor"/>
</dbReference>
<dbReference type="RefSeq" id="WP_034353699.1">
    <property type="nucleotide sequence ID" value="NZ_JHAC01000010.1"/>
</dbReference>
<dbReference type="GO" id="GO:0016887">
    <property type="term" value="F:ATP hydrolysis activity"/>
    <property type="evidence" value="ECO:0007669"/>
    <property type="project" value="InterPro"/>
</dbReference>
<name>A0A016QTX3_9DEIO</name>
<dbReference type="InterPro" id="IPR049945">
    <property type="entry name" value="AAA_22"/>
</dbReference>
<dbReference type="eggNOG" id="COG3629">
    <property type="taxonomic scope" value="Bacteria"/>
</dbReference>
<dbReference type="SUPFAM" id="SSF48452">
    <property type="entry name" value="TPR-like"/>
    <property type="match status" value="2"/>
</dbReference>
<dbReference type="InterPro" id="IPR003593">
    <property type="entry name" value="AAA+_ATPase"/>
</dbReference>
<dbReference type="Pfam" id="PF03704">
    <property type="entry name" value="BTAD"/>
    <property type="match status" value="1"/>
</dbReference>
<dbReference type="Pfam" id="PF13401">
    <property type="entry name" value="AAA_22"/>
    <property type="match status" value="1"/>
</dbReference>
<dbReference type="SMART" id="SM01043">
    <property type="entry name" value="BTAD"/>
    <property type="match status" value="1"/>
</dbReference>
<feature type="domain" description="AAA+ ATPase" evidence="1">
    <location>
        <begin position="271"/>
        <end position="399"/>
    </location>
</feature>